<accession>A0ABW3L0W2</accession>
<organism evidence="2 3">
    <name type="scientific">Thalassobacillus hwangdonensis</name>
    <dbReference type="NCBI Taxonomy" id="546108"/>
    <lineage>
        <taxon>Bacteria</taxon>
        <taxon>Bacillati</taxon>
        <taxon>Bacillota</taxon>
        <taxon>Bacilli</taxon>
        <taxon>Bacillales</taxon>
        <taxon>Bacillaceae</taxon>
        <taxon>Thalassobacillus</taxon>
    </lineage>
</organism>
<evidence type="ECO:0000313" key="3">
    <source>
        <dbReference type="Proteomes" id="UP001596990"/>
    </source>
</evidence>
<gene>
    <name evidence="2" type="ORF">ACFQ2J_11125</name>
</gene>
<dbReference type="Proteomes" id="UP001596990">
    <property type="component" value="Unassembled WGS sequence"/>
</dbReference>
<keyword evidence="1" id="KW-0472">Membrane</keyword>
<evidence type="ECO:0000256" key="1">
    <source>
        <dbReference type="SAM" id="Phobius"/>
    </source>
</evidence>
<reference evidence="3" key="1">
    <citation type="journal article" date="2019" name="Int. J. Syst. Evol. Microbiol.">
        <title>The Global Catalogue of Microorganisms (GCM) 10K type strain sequencing project: providing services to taxonomists for standard genome sequencing and annotation.</title>
        <authorList>
            <consortium name="The Broad Institute Genomics Platform"/>
            <consortium name="The Broad Institute Genome Sequencing Center for Infectious Disease"/>
            <person name="Wu L."/>
            <person name="Ma J."/>
        </authorList>
    </citation>
    <scope>NUCLEOTIDE SEQUENCE [LARGE SCALE GENOMIC DNA]</scope>
    <source>
        <strain evidence="3">CCUG 56607</strain>
    </source>
</reference>
<keyword evidence="1" id="KW-0812">Transmembrane</keyword>
<dbReference type="RefSeq" id="WP_386060084.1">
    <property type="nucleotide sequence ID" value="NZ_JBHTKL010000005.1"/>
</dbReference>
<feature type="transmembrane region" description="Helical" evidence="1">
    <location>
        <begin position="12"/>
        <end position="33"/>
    </location>
</feature>
<keyword evidence="3" id="KW-1185">Reference proteome</keyword>
<protein>
    <recommendedName>
        <fullName evidence="4">TMhelix containing protein</fullName>
    </recommendedName>
</protein>
<evidence type="ECO:0000313" key="2">
    <source>
        <dbReference type="EMBL" id="MFD1019724.1"/>
    </source>
</evidence>
<evidence type="ECO:0008006" key="4">
    <source>
        <dbReference type="Google" id="ProtNLM"/>
    </source>
</evidence>
<name>A0ABW3L0W2_9BACI</name>
<sequence>MKDKLMCYGTMLAILMLFFGGVFVSGLFTGVHWENYWIDFSWQLVNVKELKQIIGFS</sequence>
<dbReference type="EMBL" id="JBHTKL010000005">
    <property type="protein sequence ID" value="MFD1019724.1"/>
    <property type="molecule type" value="Genomic_DNA"/>
</dbReference>
<comment type="caution">
    <text evidence="2">The sequence shown here is derived from an EMBL/GenBank/DDBJ whole genome shotgun (WGS) entry which is preliminary data.</text>
</comment>
<proteinExistence type="predicted"/>
<keyword evidence="1" id="KW-1133">Transmembrane helix</keyword>